<dbReference type="PANTHER" id="PTHR31635">
    <property type="entry name" value="REVERSE TRANSCRIPTASE DOMAIN-CONTAINING PROTEIN-RELATED"/>
    <property type="match status" value="1"/>
</dbReference>
<evidence type="ECO:0000259" key="2">
    <source>
        <dbReference type="PROSITE" id="PS50878"/>
    </source>
</evidence>
<gene>
    <name evidence="3" type="ORF">R1sor_024189</name>
</gene>
<organism evidence="3 4">
    <name type="scientific">Riccia sorocarpa</name>
    <dbReference type="NCBI Taxonomy" id="122646"/>
    <lineage>
        <taxon>Eukaryota</taxon>
        <taxon>Viridiplantae</taxon>
        <taxon>Streptophyta</taxon>
        <taxon>Embryophyta</taxon>
        <taxon>Marchantiophyta</taxon>
        <taxon>Marchantiopsida</taxon>
        <taxon>Marchantiidae</taxon>
        <taxon>Marchantiales</taxon>
        <taxon>Ricciaceae</taxon>
        <taxon>Riccia</taxon>
    </lineage>
</organism>
<dbReference type="SUPFAM" id="SSF56219">
    <property type="entry name" value="DNase I-like"/>
    <property type="match status" value="1"/>
</dbReference>
<comment type="caution">
    <text evidence="3">The sequence shown here is derived from an EMBL/GenBank/DDBJ whole genome shotgun (WGS) entry which is preliminary data.</text>
</comment>
<protein>
    <recommendedName>
        <fullName evidence="2">Reverse transcriptase domain-containing protein</fullName>
    </recommendedName>
</protein>
<dbReference type="SUPFAM" id="SSF56672">
    <property type="entry name" value="DNA/RNA polymerases"/>
    <property type="match status" value="1"/>
</dbReference>
<dbReference type="Pfam" id="PF00078">
    <property type="entry name" value="RVT_1"/>
    <property type="match status" value="1"/>
</dbReference>
<feature type="domain" description="Reverse transcriptase" evidence="2">
    <location>
        <begin position="335"/>
        <end position="571"/>
    </location>
</feature>
<sequence>MKFKDQVIGVVMVHAPNKRRARVQFWQELQELVRDGNWVILGDFNQIEIPDDSSGRTALLRGREERMWRGMVAEQGFVDCYFCSANVQGPRFTHFAKRNDRVDFSRLDRLYLTKGAEWLDHVKEVTHNAHTALSDHVPVSGILQLAAETQGRKPENYFKFNHFDLKDPEIFQKVKDRMEKRLKEHELQEARIWRIRCREKWLTEDDAPSRYFFAKLKAKWARDSLTVLQLDDGEVTEDQEVILEEIQKFYQCLYTKEDESEDRVRAREEVMSLIQNRISADDSRKVSSIPEEEEIKGVVFSMKLNKAPGSDGLTVEVVRHCWEFVGDCCVKMVKAVWVKRRLLKADMQGIIKLIHKGGDRKLLGNWRPISLMSLTYKIVSKIIANRVKTLLPNLIDPQQTGFVMGRRISDNILSPKIGQEWAEWSGQEALFVKLDFIKAYDRVDHCFLWRTLTEMGIDQHFVELIQGITLGGSAKVHINRAFTSAIQVDRGVRQGCPLAPLLFAIVSTQESHFQELMRILEKYGLVSGAKINLRKSLIMSIGRERVPDWARDLGCEIAEGESSFKYLGIRVGAAVSDQEVASDAFIRIQKRLEAWENRYLPWPARVLLIKHILSQIPAYLMLIVGCRRLEAKKLETIYRSFLWGTTAEGRPKKALIAWSKVVKEKTAGGLGFQTFESRARALQMRYATEILEGQPSEWLRMLRRMIWLCLLSRVQKKERSKWSYCDALLLLPGLRLPLAPTVDKILQVWFFAKKFLRWPATGVELPKWLPVVSLDKIWALMGKEPATIFKRLNAETRKRKCWYLRDIVSSQGGIRRFWLEVCQPTSVQDAVIDTEARGWLSQIWVSDMSLIELKCWKWTDGCSVERGWKRSAKEWCKLLYQEVNSAGVLNRGWETVAEPDVWKWRWQKLWSGISFLREKIWCWRLLQLGLPTLERAKKWGVSDGLCPMCSGDLENIDHLMWGCRMIQNRVEWLQEFVFPTENRSGGLLQAIDDCLRIHDSCPVNLLLLLEHCRSCWNERNKFVFEGVTGRTTLWRVIATVKTEVSCLSRRWVEEKRADFVEKSARAIEVAEVSLRSMLRRQREMDLLVQEFTRSLEFDPSASPRQRKNGNERSRIRERDGVSNSSDQNLDIVITQEECSESQSISSYDNTMSSFTGEERIVDVAEA</sequence>
<dbReference type="AlphaFoldDB" id="A0ABD3GQJ8"/>
<dbReference type="InterPro" id="IPR026960">
    <property type="entry name" value="RVT-Znf"/>
</dbReference>
<dbReference type="Pfam" id="PF13966">
    <property type="entry name" value="zf-RVT"/>
    <property type="match status" value="1"/>
</dbReference>
<dbReference type="InterPro" id="IPR043502">
    <property type="entry name" value="DNA/RNA_pol_sf"/>
</dbReference>
<feature type="compositionally biased region" description="Basic and acidic residues" evidence="1">
    <location>
        <begin position="1108"/>
        <end position="1120"/>
    </location>
</feature>
<dbReference type="Gene3D" id="3.60.10.10">
    <property type="entry name" value="Endonuclease/exonuclease/phosphatase"/>
    <property type="match status" value="1"/>
</dbReference>
<name>A0ABD3GQJ8_9MARC</name>
<evidence type="ECO:0000256" key="1">
    <source>
        <dbReference type="SAM" id="MobiDB-lite"/>
    </source>
</evidence>
<dbReference type="CDD" id="cd01650">
    <property type="entry name" value="RT_nLTR_like"/>
    <property type="match status" value="1"/>
</dbReference>
<evidence type="ECO:0000313" key="3">
    <source>
        <dbReference type="EMBL" id="KAL3681233.1"/>
    </source>
</evidence>
<dbReference type="PROSITE" id="PS50878">
    <property type="entry name" value="RT_POL"/>
    <property type="match status" value="1"/>
</dbReference>
<reference evidence="3 4" key="1">
    <citation type="submission" date="2024-09" db="EMBL/GenBank/DDBJ databases">
        <title>Chromosome-scale assembly of Riccia sorocarpa.</title>
        <authorList>
            <person name="Paukszto L."/>
        </authorList>
    </citation>
    <scope>NUCLEOTIDE SEQUENCE [LARGE SCALE GENOMIC DNA]</scope>
    <source>
        <strain evidence="3">LP-2024</strain>
        <tissue evidence="3">Aerial parts of the thallus</tissue>
    </source>
</reference>
<evidence type="ECO:0000313" key="4">
    <source>
        <dbReference type="Proteomes" id="UP001633002"/>
    </source>
</evidence>
<dbReference type="InterPro" id="IPR000477">
    <property type="entry name" value="RT_dom"/>
</dbReference>
<dbReference type="PANTHER" id="PTHR31635:SF196">
    <property type="entry name" value="REVERSE TRANSCRIPTASE DOMAIN-CONTAINING PROTEIN-RELATED"/>
    <property type="match status" value="1"/>
</dbReference>
<proteinExistence type="predicted"/>
<accession>A0ABD3GQJ8</accession>
<dbReference type="Proteomes" id="UP001633002">
    <property type="component" value="Unassembled WGS sequence"/>
</dbReference>
<dbReference type="InterPro" id="IPR036691">
    <property type="entry name" value="Endo/exonu/phosph_ase_sf"/>
</dbReference>
<feature type="region of interest" description="Disordered" evidence="1">
    <location>
        <begin position="1098"/>
        <end position="1126"/>
    </location>
</feature>
<dbReference type="EMBL" id="JBJQOH010000007">
    <property type="protein sequence ID" value="KAL3681233.1"/>
    <property type="molecule type" value="Genomic_DNA"/>
</dbReference>
<keyword evidence="4" id="KW-1185">Reference proteome</keyword>